<feature type="domain" description="HTH lysR-type" evidence="5">
    <location>
        <begin position="7"/>
        <end position="64"/>
    </location>
</feature>
<dbReference type="PANTHER" id="PTHR30537:SF26">
    <property type="entry name" value="GLYCINE CLEAVAGE SYSTEM TRANSCRIPTIONAL ACTIVATOR"/>
    <property type="match status" value="1"/>
</dbReference>
<organism evidence="6 7">
    <name type="scientific">Rhizobium oryzicola</name>
    <dbReference type="NCBI Taxonomy" id="1232668"/>
    <lineage>
        <taxon>Bacteria</taxon>
        <taxon>Pseudomonadati</taxon>
        <taxon>Pseudomonadota</taxon>
        <taxon>Alphaproteobacteria</taxon>
        <taxon>Hyphomicrobiales</taxon>
        <taxon>Rhizobiaceae</taxon>
        <taxon>Rhizobium/Agrobacterium group</taxon>
        <taxon>Rhizobium</taxon>
    </lineage>
</organism>
<evidence type="ECO:0000313" key="7">
    <source>
        <dbReference type="Proteomes" id="UP001169006"/>
    </source>
</evidence>
<dbReference type="Proteomes" id="UP001169006">
    <property type="component" value="Unassembled WGS sequence"/>
</dbReference>
<dbReference type="RefSeq" id="WP_302077418.1">
    <property type="nucleotide sequence ID" value="NZ_JAUKWQ010000004.1"/>
</dbReference>
<dbReference type="InterPro" id="IPR036388">
    <property type="entry name" value="WH-like_DNA-bd_sf"/>
</dbReference>
<keyword evidence="4" id="KW-0804">Transcription</keyword>
<dbReference type="InterPro" id="IPR036390">
    <property type="entry name" value="WH_DNA-bd_sf"/>
</dbReference>
<dbReference type="SUPFAM" id="SSF46785">
    <property type="entry name" value="Winged helix' DNA-binding domain"/>
    <property type="match status" value="1"/>
</dbReference>
<keyword evidence="3" id="KW-0238">DNA-binding</keyword>
<evidence type="ECO:0000256" key="2">
    <source>
        <dbReference type="ARBA" id="ARBA00023015"/>
    </source>
</evidence>
<keyword evidence="2" id="KW-0805">Transcription regulation</keyword>
<dbReference type="InterPro" id="IPR005119">
    <property type="entry name" value="LysR_subst-bd"/>
</dbReference>
<name>A0ABT8SXS8_9HYPH</name>
<dbReference type="InterPro" id="IPR000847">
    <property type="entry name" value="LysR_HTH_N"/>
</dbReference>
<dbReference type="Gene3D" id="3.40.190.10">
    <property type="entry name" value="Periplasmic binding protein-like II"/>
    <property type="match status" value="2"/>
</dbReference>
<keyword evidence="7" id="KW-1185">Reference proteome</keyword>
<evidence type="ECO:0000256" key="4">
    <source>
        <dbReference type="ARBA" id="ARBA00023163"/>
    </source>
</evidence>
<evidence type="ECO:0000259" key="5">
    <source>
        <dbReference type="PROSITE" id="PS50931"/>
    </source>
</evidence>
<dbReference type="PANTHER" id="PTHR30537">
    <property type="entry name" value="HTH-TYPE TRANSCRIPTIONAL REGULATOR"/>
    <property type="match status" value="1"/>
</dbReference>
<evidence type="ECO:0000313" key="6">
    <source>
        <dbReference type="EMBL" id="MDO1583225.1"/>
    </source>
</evidence>
<comment type="caution">
    <text evidence="6">The sequence shown here is derived from an EMBL/GenBank/DDBJ whole genome shotgun (WGS) entry which is preliminary data.</text>
</comment>
<dbReference type="EMBL" id="JAUKWQ010000004">
    <property type="protein sequence ID" value="MDO1583225.1"/>
    <property type="molecule type" value="Genomic_DNA"/>
</dbReference>
<reference evidence="6" key="1">
    <citation type="journal article" date="2015" name="Int. J. Syst. Evol. Microbiol.">
        <title>Rhizobium oryzicola sp. nov., potential plant-growth-promoting endophytic bacteria isolated from rice roots.</title>
        <authorList>
            <person name="Zhang X.X."/>
            <person name="Gao J.S."/>
            <person name="Cao Y.H."/>
            <person name="Sheirdil R.A."/>
            <person name="Wang X.C."/>
            <person name="Zhang L."/>
        </authorList>
    </citation>
    <scope>NUCLEOTIDE SEQUENCE</scope>
    <source>
        <strain evidence="6">05753</strain>
    </source>
</reference>
<dbReference type="PRINTS" id="PR00039">
    <property type="entry name" value="HTHLYSR"/>
</dbReference>
<protein>
    <submittedName>
        <fullName evidence="6">LysR family transcriptional regulator</fullName>
    </submittedName>
</protein>
<accession>A0ABT8SXS8</accession>
<sequence>MLDRKWLPLNALRAFEAVAKKASFTAGAHSLSVTQSAISRHVSSLEDLLGKKLFERRPSGLVLTDAGQKLLPVVERSFDRIEKTMNELKQESAKGARVLRIHMPPTFLQRLGMQLLHEFRVEFPDINIDVSSTYGNGMPSRDIDVAVIYDKPRISDAIMDVLWMERVTPVCSPDMAAKYKDCPLDQLLADNELLHVRIDGQPNNHLWSQFSKHARIDLDTSRGVTFDTLALAVQYASRGYGIVLCDIDMYADDIDAGLLGIPAETEIKDGFGYFLVLNAEDLEDPLISLFRNWIITRFSAVDRRSLSSMRAGTPAMRRDAVGDPVQVVDV</sequence>
<dbReference type="Pfam" id="PF00126">
    <property type="entry name" value="HTH_1"/>
    <property type="match status" value="1"/>
</dbReference>
<comment type="similarity">
    <text evidence="1">Belongs to the LysR transcriptional regulatory family.</text>
</comment>
<evidence type="ECO:0000256" key="3">
    <source>
        <dbReference type="ARBA" id="ARBA00023125"/>
    </source>
</evidence>
<dbReference type="PROSITE" id="PS50931">
    <property type="entry name" value="HTH_LYSR"/>
    <property type="match status" value="1"/>
</dbReference>
<dbReference type="InterPro" id="IPR058163">
    <property type="entry name" value="LysR-type_TF_proteobact-type"/>
</dbReference>
<gene>
    <name evidence="6" type="ORF">Q2T52_14125</name>
</gene>
<dbReference type="Gene3D" id="1.10.10.10">
    <property type="entry name" value="Winged helix-like DNA-binding domain superfamily/Winged helix DNA-binding domain"/>
    <property type="match status" value="1"/>
</dbReference>
<proteinExistence type="inferred from homology"/>
<evidence type="ECO:0000256" key="1">
    <source>
        <dbReference type="ARBA" id="ARBA00009437"/>
    </source>
</evidence>
<reference evidence="6" key="2">
    <citation type="submission" date="2023-07" db="EMBL/GenBank/DDBJ databases">
        <authorList>
            <person name="Sun H."/>
        </authorList>
    </citation>
    <scope>NUCLEOTIDE SEQUENCE</scope>
    <source>
        <strain evidence="6">05753</strain>
    </source>
</reference>
<dbReference type="Pfam" id="PF03466">
    <property type="entry name" value="LysR_substrate"/>
    <property type="match status" value="1"/>
</dbReference>
<dbReference type="SUPFAM" id="SSF53850">
    <property type="entry name" value="Periplasmic binding protein-like II"/>
    <property type="match status" value="1"/>
</dbReference>